<dbReference type="EMBL" id="JAABOA010007419">
    <property type="protein sequence ID" value="KAF9542498.1"/>
    <property type="molecule type" value="Genomic_DNA"/>
</dbReference>
<name>A0A9P6F458_9FUNG</name>
<comment type="caution">
    <text evidence="2">The sequence shown here is derived from an EMBL/GenBank/DDBJ whole genome shotgun (WGS) entry which is preliminary data.</text>
</comment>
<protein>
    <submittedName>
        <fullName evidence="2">Uncharacterized protein</fullName>
    </submittedName>
</protein>
<sequence>MRLYLKTRGVMILEEVGTFVIPTRKEMVPALVATLPTLELLKEHMKKLSNDGKVSQLKRSWGHRDDKIQKKRLL</sequence>
<dbReference type="OrthoDB" id="2277177at2759"/>
<gene>
    <name evidence="2" type="ORF">BGW38_009786</name>
</gene>
<reference evidence="2" key="1">
    <citation type="journal article" date="2020" name="Fungal Divers.">
        <title>Resolving the Mortierellaceae phylogeny through synthesis of multi-gene phylogenetics and phylogenomics.</title>
        <authorList>
            <person name="Vandepol N."/>
            <person name="Liber J."/>
            <person name="Desiro A."/>
            <person name="Na H."/>
            <person name="Kennedy M."/>
            <person name="Barry K."/>
            <person name="Grigoriev I.V."/>
            <person name="Miller A.N."/>
            <person name="O'Donnell K."/>
            <person name="Stajich J.E."/>
            <person name="Bonito G."/>
        </authorList>
    </citation>
    <scope>NUCLEOTIDE SEQUENCE</scope>
    <source>
        <strain evidence="2">KOD1015</strain>
    </source>
</reference>
<evidence type="ECO:0000313" key="2">
    <source>
        <dbReference type="EMBL" id="KAF9542498.1"/>
    </source>
</evidence>
<proteinExistence type="predicted"/>
<dbReference type="AlphaFoldDB" id="A0A9P6F458"/>
<evidence type="ECO:0000256" key="1">
    <source>
        <dbReference type="SAM" id="MobiDB-lite"/>
    </source>
</evidence>
<keyword evidence="3" id="KW-1185">Reference proteome</keyword>
<accession>A0A9P6F458</accession>
<evidence type="ECO:0000313" key="3">
    <source>
        <dbReference type="Proteomes" id="UP000780801"/>
    </source>
</evidence>
<dbReference type="Proteomes" id="UP000780801">
    <property type="component" value="Unassembled WGS sequence"/>
</dbReference>
<organism evidence="2 3">
    <name type="scientific">Lunasporangiospora selenospora</name>
    <dbReference type="NCBI Taxonomy" id="979761"/>
    <lineage>
        <taxon>Eukaryota</taxon>
        <taxon>Fungi</taxon>
        <taxon>Fungi incertae sedis</taxon>
        <taxon>Mucoromycota</taxon>
        <taxon>Mortierellomycotina</taxon>
        <taxon>Mortierellomycetes</taxon>
        <taxon>Mortierellales</taxon>
        <taxon>Mortierellaceae</taxon>
        <taxon>Lunasporangiospora</taxon>
    </lineage>
</organism>
<feature type="region of interest" description="Disordered" evidence="1">
    <location>
        <begin position="50"/>
        <end position="74"/>
    </location>
</feature>